<evidence type="ECO:0000256" key="1">
    <source>
        <dbReference type="SAM" id="MobiDB-lite"/>
    </source>
</evidence>
<evidence type="ECO:0000313" key="3">
    <source>
        <dbReference type="RefSeq" id="XP_010425398.1"/>
    </source>
</evidence>
<reference evidence="3" key="2">
    <citation type="submission" date="2025-08" db="UniProtKB">
        <authorList>
            <consortium name="RefSeq"/>
        </authorList>
    </citation>
    <scope>IDENTIFICATION</scope>
    <source>
        <tissue evidence="3">Leaf</tissue>
    </source>
</reference>
<proteinExistence type="predicted"/>
<dbReference type="InterPro" id="IPR019193">
    <property type="entry name" value="UBQ-conj_enz_E2-bd_prot"/>
</dbReference>
<accession>A0ABM0TEX9</accession>
<dbReference type="RefSeq" id="XP_010425398.1">
    <property type="nucleotide sequence ID" value="XM_010427096.2"/>
</dbReference>
<dbReference type="PANTHER" id="PTHR31531:SF2">
    <property type="entry name" value="E3 UBIQUITIN-PROTEIN LIGASE E3D"/>
    <property type="match status" value="1"/>
</dbReference>
<reference evidence="2" key="1">
    <citation type="journal article" date="2014" name="Nat. Commun.">
        <title>The emerging biofuel crop Camelina sativa retains a highly undifferentiated hexaploid genome structure.</title>
        <authorList>
            <person name="Kagale S."/>
            <person name="Koh C."/>
            <person name="Nixon J."/>
            <person name="Bollina V."/>
            <person name="Clarke W.E."/>
            <person name="Tuteja R."/>
            <person name="Spillane C."/>
            <person name="Robinson S.J."/>
            <person name="Links M.G."/>
            <person name="Clarke C."/>
            <person name="Higgins E.E."/>
            <person name="Huebert T."/>
            <person name="Sharpe A.G."/>
            <person name="Parkin I.A."/>
        </authorList>
    </citation>
    <scope>NUCLEOTIDE SEQUENCE [LARGE SCALE GENOMIC DNA]</scope>
    <source>
        <strain evidence="2">cv. DH55</strain>
    </source>
</reference>
<protein>
    <submittedName>
        <fullName evidence="3">Uncharacterized protein LOC104710484</fullName>
    </submittedName>
</protein>
<gene>
    <name evidence="3" type="primary">LOC104710484</name>
</gene>
<feature type="compositionally biased region" description="Basic and acidic residues" evidence="1">
    <location>
        <begin position="295"/>
        <end position="307"/>
    </location>
</feature>
<dbReference type="Proteomes" id="UP000694864">
    <property type="component" value="Chromosome 9"/>
</dbReference>
<evidence type="ECO:0000313" key="2">
    <source>
        <dbReference type="Proteomes" id="UP000694864"/>
    </source>
</evidence>
<keyword evidence="2" id="KW-1185">Reference proteome</keyword>
<organism evidence="2 3">
    <name type="scientific">Camelina sativa</name>
    <name type="common">False flax</name>
    <name type="synonym">Myagrum sativum</name>
    <dbReference type="NCBI Taxonomy" id="90675"/>
    <lineage>
        <taxon>Eukaryota</taxon>
        <taxon>Viridiplantae</taxon>
        <taxon>Streptophyta</taxon>
        <taxon>Embryophyta</taxon>
        <taxon>Tracheophyta</taxon>
        <taxon>Spermatophyta</taxon>
        <taxon>Magnoliopsida</taxon>
        <taxon>eudicotyledons</taxon>
        <taxon>Gunneridae</taxon>
        <taxon>Pentapetalae</taxon>
        <taxon>rosids</taxon>
        <taxon>malvids</taxon>
        <taxon>Brassicales</taxon>
        <taxon>Brassicaceae</taxon>
        <taxon>Camelineae</taxon>
        <taxon>Camelina</taxon>
    </lineage>
</organism>
<dbReference type="PANTHER" id="PTHR31531">
    <property type="entry name" value="E3 UBIQUITIN-PROTEIN LIGASE E3D FAMILY MEMBER"/>
    <property type="match status" value="1"/>
</dbReference>
<sequence length="554" mass="60672">MEQNPKTQKKSWRYTWEAQSHSPNLRLFLFDSTTNPKTHCKNLNVSTILGKSQLLVTWTNDDEDEEEATSKEEIVSLRVPIPRVLLDAESPVNFKALEDHIEVRLVLLLPVDHPLVSDLNLVIDSREKSKPLAMGYDLKTLSLMGGVHIYCRNCSNRLTKKELSDFSEMPSINWRESADNWFGTCCCSFGGISEKMVVKYTNSYTCSSGLCLLSATTVLLSKDDLVACSILSNGIENQTESSLALSFDVGGGEPGSRSSQDDLVECILSDGIENQIESSLALSFDVGGGEPGSRISEDISDESHENGGESVCGKVDDLMLGCKDKASIAGCCVHDTHDSNESFQLEQQLTLDKKLLLDGFLEDVFMAKASNVSKNVDWIEFACPECSSPLGAYPSGVGSNGKPIDGGVRLFKCYISTSSAAGESSDVFSKYTLERMFTNQLVECAKEELSFHVLVKDLTTKSPLFNIVILNPNSWSSTGLCSNRDEPVSTLELSPVVKVLFSDCKSSVVKKIDEEVYILKGQGEELIELITNASKCLPSSCSYLQGSHVSSMHL</sequence>
<dbReference type="Pfam" id="PF09814">
    <property type="entry name" value="HECT_2"/>
    <property type="match status" value="2"/>
</dbReference>
<feature type="region of interest" description="Disordered" evidence="1">
    <location>
        <begin position="288"/>
        <end position="308"/>
    </location>
</feature>
<name>A0ABM0TEX9_CAMSA</name>
<dbReference type="GeneID" id="104710484"/>